<feature type="compositionally biased region" description="Polar residues" evidence="1">
    <location>
        <begin position="19"/>
        <end position="37"/>
    </location>
</feature>
<sequence length="101" mass="10656">LTRDAASLATVANGVDGNEASSSSQNTSVAGSSSFQCASYPSTSRPTPLSTSYSHLRNYSQGKDKIRKGKQAARSEDIPGKSTQGGDKLSISRTSCRQPWK</sequence>
<evidence type="ECO:0000256" key="1">
    <source>
        <dbReference type="SAM" id="MobiDB-lite"/>
    </source>
</evidence>
<feature type="region of interest" description="Disordered" evidence="1">
    <location>
        <begin position="1"/>
        <end position="101"/>
    </location>
</feature>
<dbReference type="EMBL" id="CACRXK020016276">
    <property type="protein sequence ID" value="CAB4029590.1"/>
    <property type="molecule type" value="Genomic_DNA"/>
</dbReference>
<proteinExistence type="predicted"/>
<name>A0A6S7JKU6_PARCT</name>
<dbReference type="Proteomes" id="UP001152795">
    <property type="component" value="Unassembled WGS sequence"/>
</dbReference>
<protein>
    <submittedName>
        <fullName evidence="2">Uncharacterized protein</fullName>
    </submittedName>
</protein>
<gene>
    <name evidence="2" type="ORF">PACLA_8A012212</name>
</gene>
<keyword evidence="3" id="KW-1185">Reference proteome</keyword>
<evidence type="ECO:0000313" key="2">
    <source>
        <dbReference type="EMBL" id="CAB4029590.1"/>
    </source>
</evidence>
<comment type="caution">
    <text evidence="2">The sequence shown here is derived from an EMBL/GenBank/DDBJ whole genome shotgun (WGS) entry which is preliminary data.</text>
</comment>
<reference evidence="2" key="1">
    <citation type="submission" date="2020-04" db="EMBL/GenBank/DDBJ databases">
        <authorList>
            <person name="Alioto T."/>
            <person name="Alioto T."/>
            <person name="Gomez Garrido J."/>
        </authorList>
    </citation>
    <scope>NUCLEOTIDE SEQUENCE</scope>
    <source>
        <strain evidence="2">A484AB</strain>
    </source>
</reference>
<accession>A0A6S7JKU6</accession>
<feature type="compositionally biased region" description="Polar residues" evidence="1">
    <location>
        <begin position="81"/>
        <end position="101"/>
    </location>
</feature>
<organism evidence="2 3">
    <name type="scientific">Paramuricea clavata</name>
    <name type="common">Red gorgonian</name>
    <name type="synonym">Violescent sea-whip</name>
    <dbReference type="NCBI Taxonomy" id="317549"/>
    <lineage>
        <taxon>Eukaryota</taxon>
        <taxon>Metazoa</taxon>
        <taxon>Cnidaria</taxon>
        <taxon>Anthozoa</taxon>
        <taxon>Octocorallia</taxon>
        <taxon>Malacalcyonacea</taxon>
        <taxon>Plexauridae</taxon>
        <taxon>Paramuricea</taxon>
    </lineage>
</organism>
<dbReference type="AlphaFoldDB" id="A0A6S7JKU6"/>
<feature type="compositionally biased region" description="Low complexity" evidence="1">
    <location>
        <begin position="39"/>
        <end position="54"/>
    </location>
</feature>
<feature type="non-terminal residue" evidence="2">
    <location>
        <position position="1"/>
    </location>
</feature>
<evidence type="ECO:0000313" key="3">
    <source>
        <dbReference type="Proteomes" id="UP001152795"/>
    </source>
</evidence>